<feature type="region of interest" description="Disordered" evidence="1">
    <location>
        <begin position="102"/>
        <end position="146"/>
    </location>
</feature>
<dbReference type="HOGENOM" id="CLU_380232_0_0_4"/>
<feature type="compositionally biased region" description="Basic and acidic residues" evidence="1">
    <location>
        <begin position="423"/>
        <end position="435"/>
    </location>
</feature>
<sequence>MARAPRARREPWFVDEIRAPDEPHHALRDALRGRRQRDPFAVRAPVDAARRIVRRAVAGARRHDSRLVVARDLRAERGEHRLDDREIDDLAAPRALARLERRERRERGVQPRDRVGERKRRQQRRAARLARDGREPAHRLGERAEARPARIRAELPEARHAHQHEARVERRQHVVAEPPALQRAGTEVLDDDVRRRRELAKQPLTVRVPEVERHRALVARDHLPPERHVVAPRAVLAGGVARRMLDLDHVGAVIGEHRRRERAGEQRRRVDHANAVERRRGARVRSPLRPRLVEVHVHVHVRHRVLQSTRRPERLARSGRTSSGYLTVARAHCPGGRRVSDGVDLIQREICLDLPGDVIGRERRHVVEAVDLGRLRPDPVGRFLEVANRLAVVVAPRVRVNVQPAIDALGRAQVPEPHAGLPADRRDDSGAADHAHRRAIERAAQIVEEDRHAAPAAQLADDLGERALRRAVVRLIVRIAAVARLVVCEMREAAPVDGRDAELLDVGEALVAACRHRDAKALALGQLQLGERRAAAPAEHQIVGRIDVRQLRAPAFRRDLPVVPRGEVAAVGRPLQQRMAAALRHRHEIVRADLRAARHHADRPRCIVRIDELGEAVLIALAERHHHADLADLRPLRAAPAIDDAHERAVAEHDLLFAALATDVDRIARQRMIEIRLPRAVQRLDQRFVILKIGELERLPAQLAGHRFVLLRLFGASIQHPCFSRDHH</sequence>
<feature type="compositionally biased region" description="Basic and acidic residues" evidence="1">
    <location>
        <begin position="129"/>
        <end position="146"/>
    </location>
</feature>
<name>Q3JJ33_BURP1</name>
<evidence type="ECO:0000256" key="1">
    <source>
        <dbReference type="SAM" id="MobiDB-lite"/>
    </source>
</evidence>
<feature type="compositionally biased region" description="Basic residues" evidence="1">
    <location>
        <begin position="117"/>
        <end position="128"/>
    </location>
</feature>
<dbReference type="EMBL" id="CP000125">
    <property type="protein sequence ID" value="ABA53072.1"/>
    <property type="molecule type" value="Genomic_DNA"/>
</dbReference>
<feature type="region of interest" description="Disordered" evidence="1">
    <location>
        <begin position="258"/>
        <end position="282"/>
    </location>
</feature>
<accession>Q3JJ33</accession>
<feature type="compositionally biased region" description="Basic and acidic residues" evidence="1">
    <location>
        <begin position="258"/>
        <end position="279"/>
    </location>
</feature>
<feature type="compositionally biased region" description="Basic and acidic residues" evidence="1">
    <location>
        <begin position="102"/>
        <end position="116"/>
    </location>
</feature>
<evidence type="ECO:0000313" key="2">
    <source>
        <dbReference type="EMBL" id="ABA53072.1"/>
    </source>
</evidence>
<reference evidence="2 3" key="1">
    <citation type="submission" date="2005-09" db="EMBL/GenBank/DDBJ databases">
        <authorList>
            <person name="Woods D.E."/>
            <person name="Nierman W.C."/>
        </authorList>
    </citation>
    <scope>NUCLEOTIDE SEQUENCE [LARGE SCALE GENOMIC DNA]</scope>
    <source>
        <strain evidence="2 3">1710b</strain>
    </source>
</reference>
<dbReference type="AlphaFoldDB" id="Q3JJ33"/>
<dbReference type="EnsemblBacteria" id="ABA53072">
    <property type="protein sequence ID" value="ABA53072"/>
    <property type="gene ID" value="BURPS1710b_A1263"/>
</dbReference>
<dbReference type="Proteomes" id="UP000002700">
    <property type="component" value="Chromosome II"/>
</dbReference>
<protein>
    <submittedName>
        <fullName evidence="2">Uncharacterized protein</fullName>
    </submittedName>
</protein>
<evidence type="ECO:0000313" key="3">
    <source>
        <dbReference type="Proteomes" id="UP000002700"/>
    </source>
</evidence>
<proteinExistence type="predicted"/>
<gene>
    <name evidence="2" type="ordered locus">BURPS1710b_A1263</name>
</gene>
<organism evidence="2 3">
    <name type="scientific">Burkholderia pseudomallei (strain 1710b)</name>
    <dbReference type="NCBI Taxonomy" id="320372"/>
    <lineage>
        <taxon>Bacteria</taxon>
        <taxon>Pseudomonadati</taxon>
        <taxon>Pseudomonadota</taxon>
        <taxon>Betaproteobacteria</taxon>
        <taxon>Burkholderiales</taxon>
        <taxon>Burkholderiaceae</taxon>
        <taxon>Burkholderia</taxon>
        <taxon>pseudomallei group</taxon>
    </lineage>
</organism>
<feature type="region of interest" description="Disordered" evidence="1">
    <location>
        <begin position="415"/>
        <end position="435"/>
    </location>
</feature>
<dbReference type="KEGG" id="bpm:BURPS1710b_A1263"/>